<dbReference type="CDD" id="cd06219">
    <property type="entry name" value="DHOD_e_trans_like1"/>
    <property type="match status" value="1"/>
</dbReference>
<comment type="cofactor">
    <cofactor evidence="1">
        <name>[2Fe-2S] cluster</name>
        <dbReference type="ChEBI" id="CHEBI:190135"/>
    </cofactor>
    <text evidence="1">Binds 1 [2Fe-2S] cluster per subunit.</text>
</comment>
<accession>A0A5C0XQE7</accession>
<dbReference type="PROSITE" id="PS51384">
    <property type="entry name" value="FAD_FR"/>
    <property type="match status" value="1"/>
</dbReference>
<feature type="binding site" evidence="1">
    <location>
        <position position="245"/>
    </location>
    <ligand>
        <name>[2Fe-2S] cluster</name>
        <dbReference type="ChEBI" id="CHEBI:190135"/>
    </ligand>
</feature>
<keyword evidence="1" id="KW-0479">Metal-binding</keyword>
<evidence type="ECO:0000313" key="3">
    <source>
        <dbReference type="EMBL" id="QEK79506.1"/>
    </source>
</evidence>
<dbReference type="Pfam" id="PF10418">
    <property type="entry name" value="DHODB_Fe-S_bind"/>
    <property type="match status" value="1"/>
</dbReference>
<keyword evidence="1" id="KW-0408">Iron</keyword>
<organism evidence="3 4">
    <name type="scientific">Pyrococcus furiosus (strain ATCC 43587 / DSM 3638 / JCM 8422 / Vc1)</name>
    <dbReference type="NCBI Taxonomy" id="186497"/>
    <lineage>
        <taxon>Archaea</taxon>
        <taxon>Methanobacteriati</taxon>
        <taxon>Methanobacteriota</taxon>
        <taxon>Thermococci</taxon>
        <taxon>Thermococcales</taxon>
        <taxon>Thermococcaceae</taxon>
        <taxon>Pyrococcus</taxon>
    </lineage>
</organism>
<dbReference type="InterPro" id="IPR017927">
    <property type="entry name" value="FAD-bd_FR_type"/>
</dbReference>
<dbReference type="NCBIfam" id="NF004862">
    <property type="entry name" value="PRK06222.1"/>
    <property type="match status" value="1"/>
</dbReference>
<dbReference type="Proteomes" id="UP000324354">
    <property type="component" value="Chromosome"/>
</dbReference>
<dbReference type="InterPro" id="IPR050353">
    <property type="entry name" value="PyrK_electron_transfer"/>
</dbReference>
<dbReference type="InterPro" id="IPR017938">
    <property type="entry name" value="Riboflavin_synthase-like_b-brl"/>
</dbReference>
<dbReference type="GO" id="GO:0046872">
    <property type="term" value="F:metal ion binding"/>
    <property type="evidence" value="ECO:0007669"/>
    <property type="project" value="UniProtKB-KW"/>
</dbReference>
<dbReference type="GeneID" id="41713732"/>
<dbReference type="Gene3D" id="3.40.50.80">
    <property type="entry name" value="Nucleotide-binding domain of ferredoxin-NADP reductase (FNR) module"/>
    <property type="match status" value="1"/>
</dbReference>
<dbReference type="OrthoDB" id="35401at2157"/>
<dbReference type="InterPro" id="IPR019480">
    <property type="entry name" value="Dihydroorotate_DH_Fe-S-bd"/>
</dbReference>
<reference evidence="3 4" key="1">
    <citation type="submission" date="2017-08" db="EMBL/GenBank/DDBJ databases">
        <title>Resequencing and Reannotation of the genome of Pyrococcus furiosus type strain DSM3638.</title>
        <authorList>
            <person name="Reichelt R.M."/>
            <person name="Bunk B."/>
        </authorList>
    </citation>
    <scope>NUCLEOTIDE SEQUENCE [LARGE SCALE GENOMIC DNA]</scope>
    <source>
        <strain evidence="3 4">DSM 3638</strain>
    </source>
</reference>
<evidence type="ECO:0000259" key="2">
    <source>
        <dbReference type="PROSITE" id="PS51384"/>
    </source>
</evidence>
<proteinExistence type="predicted"/>
<dbReference type="RefSeq" id="WP_011013051.1">
    <property type="nucleotide sequence ID" value="NC_003413.1"/>
</dbReference>
<evidence type="ECO:0000313" key="4">
    <source>
        <dbReference type="Proteomes" id="UP000324354"/>
    </source>
</evidence>
<evidence type="ECO:0000256" key="1">
    <source>
        <dbReference type="PIRSR" id="PIRSR006816-2"/>
    </source>
</evidence>
<dbReference type="SMR" id="A0A5C0XQE7"/>
<dbReference type="GO" id="GO:0050660">
    <property type="term" value="F:flavin adenine dinucleotide binding"/>
    <property type="evidence" value="ECO:0007669"/>
    <property type="project" value="InterPro"/>
</dbReference>
<dbReference type="InterPro" id="IPR012165">
    <property type="entry name" value="Cyt_c3_hydrogenase_gsu"/>
</dbReference>
<feature type="binding site" evidence="1">
    <location>
        <position position="230"/>
    </location>
    <ligand>
        <name>[2Fe-2S] cluster</name>
        <dbReference type="ChEBI" id="CHEBI:190135"/>
    </ligand>
</feature>
<name>A0A5C0XQE7_PYRFU</name>
<dbReference type="GO" id="GO:0006221">
    <property type="term" value="P:pyrimidine nucleotide biosynthetic process"/>
    <property type="evidence" value="ECO:0007669"/>
    <property type="project" value="InterPro"/>
</dbReference>
<dbReference type="Gene3D" id="2.40.30.10">
    <property type="entry name" value="Translation factors"/>
    <property type="match status" value="1"/>
</dbReference>
<dbReference type="AlphaFoldDB" id="A0A5C0XQE7"/>
<dbReference type="EMBL" id="CP023154">
    <property type="protein sequence ID" value="QEK79506.1"/>
    <property type="molecule type" value="Genomic_DNA"/>
</dbReference>
<keyword evidence="1" id="KW-0411">Iron-sulfur</keyword>
<dbReference type="PIRSF" id="PIRSF006816">
    <property type="entry name" value="Cyc3_hyd_g"/>
    <property type="match status" value="1"/>
</dbReference>
<keyword evidence="1" id="KW-0001">2Fe-2S</keyword>
<dbReference type="SUPFAM" id="SSF63380">
    <property type="entry name" value="Riboflavin synthase domain-like"/>
    <property type="match status" value="1"/>
</dbReference>
<dbReference type="PANTHER" id="PTHR43513">
    <property type="entry name" value="DIHYDROOROTATE DEHYDROGENASE B (NAD(+)), ELECTRON TRANSFER SUBUNIT"/>
    <property type="match status" value="1"/>
</dbReference>
<dbReference type="PANTHER" id="PTHR43513:SF3">
    <property type="entry name" value="DIHYDROOROTATE DEHYDROGENASE B (NAD(+)), ELECTRON TRANSFER SUBUNIT-RELATED"/>
    <property type="match status" value="1"/>
</dbReference>
<feature type="binding site" evidence="1">
    <location>
        <position position="233"/>
    </location>
    <ligand>
        <name>[2Fe-2S] cluster</name>
        <dbReference type="ChEBI" id="CHEBI:190135"/>
    </ligand>
</feature>
<dbReference type="GO" id="GO:0016491">
    <property type="term" value="F:oxidoreductase activity"/>
    <property type="evidence" value="ECO:0007669"/>
    <property type="project" value="InterPro"/>
</dbReference>
<dbReference type="SUPFAM" id="SSF52343">
    <property type="entry name" value="Ferredoxin reductase-like, C-terminal NADP-linked domain"/>
    <property type="match status" value="1"/>
</dbReference>
<gene>
    <name evidence="3" type="ORF">PFDSM3638_09615</name>
</gene>
<dbReference type="GeneID" id="13301268"/>
<protein>
    <submittedName>
        <fullName evidence="3">Ferredoxin-NADP reductase</fullName>
    </submittedName>
</protein>
<dbReference type="GO" id="GO:0051537">
    <property type="term" value="F:2 iron, 2 sulfur cluster binding"/>
    <property type="evidence" value="ECO:0007669"/>
    <property type="project" value="UniProtKB-KW"/>
</dbReference>
<dbReference type="InterPro" id="IPR039261">
    <property type="entry name" value="FNR_nucleotide-bd"/>
</dbReference>
<feature type="domain" description="FAD-binding FR-type" evidence="2">
    <location>
        <begin position="1"/>
        <end position="96"/>
    </location>
</feature>
<sequence>MYKILEKKEIAMRNTWYKVYAPHVAKKVQPGQFVIVRAFPNGERIPLTPVMWDREEGWIVLIVFTRGKTTMRMAVELKEGDSLLNVAGPLGTPVPMEKFGKILAIGAYTGIVEVYPIAKAWQEIGNDVTTLHVTFEPMVILKEELEKAVTRHIVEPVPLNPNQDFLANMKNVSQRLKEKVRELLESEDWDLVFMVGPVGDQKQVFEVVKEYGVPMKVDLHPIMVDGTGMCGACRVTVGGEVKFACVDGPEFDAYQVDWDELIHRVGFYAKLEKLALEKYMEELKAKGVI</sequence>